<keyword evidence="4" id="KW-0804">Transcription</keyword>
<comment type="similarity">
    <text evidence="1">Belongs to the LysR transcriptional regulatory family.</text>
</comment>
<dbReference type="InterPro" id="IPR005119">
    <property type="entry name" value="LysR_subst-bd"/>
</dbReference>
<proteinExistence type="inferred from homology"/>
<dbReference type="GO" id="GO:0000976">
    <property type="term" value="F:transcription cis-regulatory region binding"/>
    <property type="evidence" value="ECO:0007669"/>
    <property type="project" value="TreeGrafter"/>
</dbReference>
<evidence type="ECO:0000256" key="1">
    <source>
        <dbReference type="ARBA" id="ARBA00009437"/>
    </source>
</evidence>
<dbReference type="InterPro" id="IPR036388">
    <property type="entry name" value="WH-like_DNA-bd_sf"/>
</dbReference>
<dbReference type="CDD" id="cd08411">
    <property type="entry name" value="PBP2_OxyR"/>
    <property type="match status" value="1"/>
</dbReference>
<dbReference type="SUPFAM" id="SSF46785">
    <property type="entry name" value="Winged helix' DNA-binding domain"/>
    <property type="match status" value="1"/>
</dbReference>
<dbReference type="FunFam" id="1.10.10.10:FF:000001">
    <property type="entry name" value="LysR family transcriptional regulator"/>
    <property type="match status" value="1"/>
</dbReference>
<protein>
    <submittedName>
        <fullName evidence="6">Hydrogen peroxide-inducible protein activator</fullName>
    </submittedName>
</protein>
<dbReference type="Proteomes" id="UP000245468">
    <property type="component" value="Chromosome"/>
</dbReference>
<dbReference type="PRINTS" id="PR00039">
    <property type="entry name" value="HTHLYSR"/>
</dbReference>
<gene>
    <name evidence="6" type="ORF">HME7025_01443</name>
</gene>
<keyword evidence="7" id="KW-1185">Reference proteome</keyword>
<dbReference type="Pfam" id="PF03466">
    <property type="entry name" value="LysR_substrate"/>
    <property type="match status" value="1"/>
</dbReference>
<dbReference type="RefSeq" id="WP_109322994.1">
    <property type="nucleotide sequence ID" value="NZ_CP029346.1"/>
</dbReference>
<dbReference type="KEGG" id="psez:HME7025_01443"/>
<dbReference type="PANTHER" id="PTHR30126:SF40">
    <property type="entry name" value="HTH-TYPE TRANSCRIPTIONAL REGULATOR GLTR"/>
    <property type="match status" value="1"/>
</dbReference>
<evidence type="ECO:0000259" key="5">
    <source>
        <dbReference type="PROSITE" id="PS50931"/>
    </source>
</evidence>
<evidence type="ECO:0000256" key="2">
    <source>
        <dbReference type="ARBA" id="ARBA00023015"/>
    </source>
</evidence>
<feature type="domain" description="HTH lysR-type" evidence="5">
    <location>
        <begin position="1"/>
        <end position="58"/>
    </location>
</feature>
<dbReference type="Gene3D" id="3.40.190.10">
    <property type="entry name" value="Periplasmic binding protein-like II"/>
    <property type="match status" value="2"/>
</dbReference>
<dbReference type="EMBL" id="CP029346">
    <property type="protein sequence ID" value="AWL09299.1"/>
    <property type="molecule type" value="Genomic_DNA"/>
</dbReference>
<sequence>MTITQLEYIVALDDLKSFSKAADFCCVTQPSLSMQIQKLESELNIVIFNRKDKPLKATIQGQEIIRQARVILKETATLKDLSKGWSNQVSGNVSIGVIPTIAPYLMPRFLSGFQQKFPDLHINISETTTSNIVKEIKEGKLDIGILVTPLGDQLIEKHLYYEELYLYSNLRLNSGKICKSVEPENLWLLEEGHCLSSQINSICNLKSGQTLSPRITYQTGSLETIVRIAEDAGGQTIIPEMLYDFLDSNKQDHVFPLPFPKPVREVSLVYSPSYARKGIIQALHKEILSVVPESWRELNERNIIPI</sequence>
<name>A0A2S2DVF9_9BACT</name>
<dbReference type="SUPFAM" id="SSF53850">
    <property type="entry name" value="Periplasmic binding protein-like II"/>
    <property type="match status" value="1"/>
</dbReference>
<keyword evidence="3" id="KW-0238">DNA-binding</keyword>
<accession>A0A2S2DVF9</accession>
<dbReference type="GO" id="GO:0003700">
    <property type="term" value="F:DNA-binding transcription factor activity"/>
    <property type="evidence" value="ECO:0007669"/>
    <property type="project" value="InterPro"/>
</dbReference>
<keyword evidence="2" id="KW-0805">Transcription regulation</keyword>
<dbReference type="PROSITE" id="PS50931">
    <property type="entry name" value="HTH_LYSR"/>
    <property type="match status" value="1"/>
</dbReference>
<evidence type="ECO:0000256" key="4">
    <source>
        <dbReference type="ARBA" id="ARBA00023163"/>
    </source>
</evidence>
<reference evidence="7" key="1">
    <citation type="submission" date="2018-05" db="EMBL/GenBank/DDBJ databases">
        <title>Pseudarcicella sp. HME7025 Genome sequencing and assembly.</title>
        <authorList>
            <person name="Kim H."/>
            <person name="Kang H."/>
            <person name="Joh K."/>
        </authorList>
    </citation>
    <scope>NUCLEOTIDE SEQUENCE [LARGE SCALE GENOMIC DNA]</scope>
    <source>
        <strain evidence="7">HME7025</strain>
    </source>
</reference>
<evidence type="ECO:0000313" key="7">
    <source>
        <dbReference type="Proteomes" id="UP000245468"/>
    </source>
</evidence>
<dbReference type="PANTHER" id="PTHR30126">
    <property type="entry name" value="HTH-TYPE TRANSCRIPTIONAL REGULATOR"/>
    <property type="match status" value="1"/>
</dbReference>
<dbReference type="Pfam" id="PF00126">
    <property type="entry name" value="HTH_1"/>
    <property type="match status" value="1"/>
</dbReference>
<dbReference type="AlphaFoldDB" id="A0A2S2DVF9"/>
<dbReference type="InterPro" id="IPR036390">
    <property type="entry name" value="WH_DNA-bd_sf"/>
</dbReference>
<organism evidence="6 7">
    <name type="scientific">Aquirufa nivalisilvae</name>
    <dbReference type="NCBI Taxonomy" id="2516557"/>
    <lineage>
        <taxon>Bacteria</taxon>
        <taxon>Pseudomonadati</taxon>
        <taxon>Bacteroidota</taxon>
        <taxon>Cytophagia</taxon>
        <taxon>Cytophagales</taxon>
        <taxon>Flectobacillaceae</taxon>
        <taxon>Aquirufa</taxon>
    </lineage>
</organism>
<dbReference type="InterPro" id="IPR000847">
    <property type="entry name" value="LysR_HTH_N"/>
</dbReference>
<evidence type="ECO:0000256" key="3">
    <source>
        <dbReference type="ARBA" id="ARBA00023125"/>
    </source>
</evidence>
<evidence type="ECO:0000313" key="6">
    <source>
        <dbReference type="EMBL" id="AWL09299.1"/>
    </source>
</evidence>
<dbReference type="OrthoDB" id="9803735at2"/>
<dbReference type="Gene3D" id="1.10.10.10">
    <property type="entry name" value="Winged helix-like DNA-binding domain superfamily/Winged helix DNA-binding domain"/>
    <property type="match status" value="1"/>
</dbReference>